<accession>A0AA40MDE5</accession>
<feature type="transmembrane region" description="Helical" evidence="1">
    <location>
        <begin position="46"/>
        <end position="64"/>
    </location>
</feature>
<reference evidence="2 3" key="1">
    <citation type="submission" date="2014-08" db="EMBL/GenBank/DDBJ databases">
        <authorList>
            <person name="Bunnell A."/>
            <person name="Chain P.S."/>
            <person name="Chertkov O."/>
            <person name="Currie B.J."/>
            <person name="Daligault H.E."/>
            <person name="Davenport K.W."/>
            <person name="Davis C."/>
            <person name="Gleasner C.D."/>
            <person name="Johnson S.L."/>
            <person name="Kaestli M."/>
            <person name="Koren S."/>
            <person name="Kunde Y.A."/>
            <person name="Mayo M."/>
            <person name="McMurry K.K."/>
            <person name="Price E.P."/>
            <person name="Reitenga K.G."/>
            <person name="Robison R."/>
            <person name="Rosovitz M.J."/>
            <person name="Sarovich D.S."/>
            <person name="Teshima H."/>
        </authorList>
    </citation>
    <scope>NUCLEOTIDE SEQUENCE [LARGE SCALE GENOMIC DNA]</scope>
    <source>
        <strain evidence="2 3">MSHR44</strain>
    </source>
</reference>
<evidence type="ECO:0000313" key="3">
    <source>
        <dbReference type="Proteomes" id="UP000030475"/>
    </source>
</evidence>
<dbReference type="EMBL" id="JQIM01000010">
    <property type="protein sequence ID" value="KGX06364.1"/>
    <property type="molecule type" value="Genomic_DNA"/>
</dbReference>
<feature type="transmembrane region" description="Helical" evidence="1">
    <location>
        <begin position="190"/>
        <end position="209"/>
    </location>
</feature>
<organism evidence="2 3">
    <name type="scientific">Burkholderia pseudomallei</name>
    <name type="common">Pseudomonas pseudomallei</name>
    <dbReference type="NCBI Taxonomy" id="28450"/>
    <lineage>
        <taxon>Bacteria</taxon>
        <taxon>Pseudomonadati</taxon>
        <taxon>Pseudomonadota</taxon>
        <taxon>Betaproteobacteria</taxon>
        <taxon>Burkholderiales</taxon>
        <taxon>Burkholderiaceae</taxon>
        <taxon>Burkholderia</taxon>
        <taxon>pseudomallei group</taxon>
    </lineage>
</organism>
<dbReference type="InterPro" id="IPR043130">
    <property type="entry name" value="CDP-OH_PTrfase_TM_dom"/>
</dbReference>
<name>A0AA40MDE5_BURPE</name>
<feature type="transmembrane region" description="Helical" evidence="1">
    <location>
        <begin position="165"/>
        <end position="184"/>
    </location>
</feature>
<keyword evidence="1" id="KW-1133">Transmembrane helix</keyword>
<sequence length="218" mass="23023">MSERENLPSMSWMAATSLSLLKPWLRRALLPTAGALVRQGVTANQITVLSIVVSVALGVCLAIAPERPVVHALVPLWLMERTILASLDGTLAVCFGQKSRIGGFLNEAGDIASDIALYAPLALVNPFTASQVALVLSLAVAGELAGLCGDWLGAGRRCEGPFGKADRAIAFGTVNAWIAAQGVLSAQSDVLMPIFAVLAALTLVNRLRFATHQRKIRL</sequence>
<proteinExistence type="predicted"/>
<evidence type="ECO:0000256" key="1">
    <source>
        <dbReference type="SAM" id="Phobius"/>
    </source>
</evidence>
<dbReference type="Proteomes" id="UP000030475">
    <property type="component" value="Unassembled WGS sequence"/>
</dbReference>
<dbReference type="AlphaFoldDB" id="A0AA40MDE5"/>
<feature type="transmembrane region" description="Helical" evidence="1">
    <location>
        <begin position="132"/>
        <end position="153"/>
    </location>
</feature>
<gene>
    <name evidence="2" type="ORF">Y036_2881</name>
</gene>
<keyword evidence="1" id="KW-0472">Membrane</keyword>
<dbReference type="Gene3D" id="1.20.120.1760">
    <property type="match status" value="1"/>
</dbReference>
<keyword evidence="1" id="KW-0812">Transmembrane</keyword>
<evidence type="ECO:0000313" key="2">
    <source>
        <dbReference type="EMBL" id="KGX06364.1"/>
    </source>
</evidence>
<protein>
    <submittedName>
        <fullName evidence="2">CDP-alcohol phosphatidyltransferase family protein</fullName>
    </submittedName>
</protein>
<comment type="caution">
    <text evidence="2">The sequence shown here is derived from an EMBL/GenBank/DDBJ whole genome shotgun (WGS) entry which is preliminary data.</text>
</comment>